<keyword evidence="4 6" id="KW-0131">Cell cycle</keyword>
<dbReference type="PANTHER" id="PTHR34108:SF1">
    <property type="entry name" value="SEPTUM SITE-DETERMINING PROTEIN MINC"/>
    <property type="match status" value="1"/>
</dbReference>
<dbReference type="Proteomes" id="UP000075374">
    <property type="component" value="Unassembled WGS sequence"/>
</dbReference>
<dbReference type="NCBIfam" id="TIGR01222">
    <property type="entry name" value="minC"/>
    <property type="match status" value="1"/>
</dbReference>
<evidence type="ECO:0000256" key="4">
    <source>
        <dbReference type="ARBA" id="ARBA00023306"/>
    </source>
</evidence>
<dbReference type="SUPFAM" id="SSF63848">
    <property type="entry name" value="Cell-division inhibitor MinC, C-terminal domain"/>
    <property type="match status" value="1"/>
</dbReference>
<dbReference type="EMBL" id="LTBB01000001">
    <property type="protein sequence ID" value="KYH30257.1"/>
    <property type="molecule type" value="Genomic_DNA"/>
</dbReference>
<evidence type="ECO:0000313" key="9">
    <source>
        <dbReference type="EMBL" id="KYH30257.1"/>
    </source>
</evidence>
<evidence type="ECO:0000256" key="5">
    <source>
        <dbReference type="ARBA" id="ARBA00046874"/>
    </source>
</evidence>
<dbReference type="InterPro" id="IPR016098">
    <property type="entry name" value="CAP/MinC_C"/>
</dbReference>
<dbReference type="Pfam" id="PF03775">
    <property type="entry name" value="MinC_C"/>
    <property type="match status" value="1"/>
</dbReference>
<dbReference type="STRING" id="1121305.CLCOL_02010"/>
<feature type="domain" description="Septum formation inhibitor MinC C-terminal" evidence="7">
    <location>
        <begin position="103"/>
        <end position="202"/>
    </location>
</feature>
<dbReference type="InterPro" id="IPR005526">
    <property type="entry name" value="Septum_form_inhib_MinC_C"/>
</dbReference>
<accession>A0A151ASA1</accession>
<name>A0A151ASA1_9CLOT</name>
<dbReference type="InterPro" id="IPR055219">
    <property type="entry name" value="MinC_N_1"/>
</dbReference>
<dbReference type="HAMAP" id="MF_00267">
    <property type="entry name" value="MinC"/>
    <property type="match status" value="1"/>
</dbReference>
<dbReference type="Gene3D" id="3.30.160.540">
    <property type="match status" value="1"/>
</dbReference>
<feature type="domain" description="Septum site-determining protein MinC N-terminal" evidence="8">
    <location>
        <begin position="6"/>
        <end position="79"/>
    </location>
</feature>
<evidence type="ECO:0000256" key="1">
    <source>
        <dbReference type="ARBA" id="ARBA00006291"/>
    </source>
</evidence>
<dbReference type="RefSeq" id="WP_061857141.1">
    <property type="nucleotide sequence ID" value="NZ_LTBB01000001.1"/>
</dbReference>
<reference evidence="9 10" key="1">
    <citation type="submission" date="2016-02" db="EMBL/GenBank/DDBJ databases">
        <title>Genome sequence of Clostridium colicanis DSM 13634.</title>
        <authorList>
            <person name="Poehlein A."/>
            <person name="Daniel R."/>
        </authorList>
    </citation>
    <scope>NUCLEOTIDE SEQUENCE [LARGE SCALE GENOMIC DNA]</scope>
    <source>
        <strain evidence="9 10">DSM 13634</strain>
    </source>
</reference>
<dbReference type="NCBIfam" id="NF001775">
    <property type="entry name" value="PRK00513.1-6"/>
    <property type="match status" value="1"/>
</dbReference>
<comment type="similarity">
    <text evidence="1 6">Belongs to the MinC family.</text>
</comment>
<sequence length="210" mass="23888">MLKDGIILKGNKDGLNVVIDMNKFENFDDMMEDFVQRLTLGKKFYRDASIKITTQLNEFNEKQIIMLKNILFDEFLIKDCIFEEIEEIKNKTFLGVYEGRTKFYRKTLRSGQVIRYPGNIVIIGDVNPGSEVYAGGNIIVLGNLKGNVHAGNSGNTKAIISAFRLQPKILQIANVMTRAPEDDEKPYYPEVAKIKDGTIIVEPYLPNKFV</sequence>
<evidence type="ECO:0000259" key="8">
    <source>
        <dbReference type="Pfam" id="PF22642"/>
    </source>
</evidence>
<dbReference type="GO" id="GO:0000917">
    <property type="term" value="P:division septum assembly"/>
    <property type="evidence" value="ECO:0007669"/>
    <property type="project" value="UniProtKB-KW"/>
</dbReference>
<proteinExistence type="inferred from homology"/>
<dbReference type="InterPro" id="IPR036145">
    <property type="entry name" value="MinC_C_sf"/>
</dbReference>
<dbReference type="GO" id="GO:1901891">
    <property type="term" value="P:regulation of cell septum assembly"/>
    <property type="evidence" value="ECO:0007669"/>
    <property type="project" value="InterPro"/>
</dbReference>
<evidence type="ECO:0000256" key="3">
    <source>
        <dbReference type="ARBA" id="ARBA00023210"/>
    </source>
</evidence>
<dbReference type="PANTHER" id="PTHR34108">
    <property type="entry name" value="SEPTUM SITE-DETERMINING PROTEIN MINC"/>
    <property type="match status" value="1"/>
</dbReference>
<evidence type="ECO:0000313" key="10">
    <source>
        <dbReference type="Proteomes" id="UP000075374"/>
    </source>
</evidence>
<protein>
    <recommendedName>
        <fullName evidence="6">Probable septum site-determining protein MinC</fullName>
    </recommendedName>
</protein>
<dbReference type="GO" id="GO:0000902">
    <property type="term" value="P:cell morphogenesis"/>
    <property type="evidence" value="ECO:0007669"/>
    <property type="project" value="InterPro"/>
</dbReference>
<comment type="function">
    <text evidence="6">Cell division inhibitor that blocks the formation of polar Z ring septums. Rapidly oscillates between the poles of the cell to destabilize FtsZ filaments that have formed before they mature into polar Z rings. Prevents FtsZ polymerization.</text>
</comment>
<evidence type="ECO:0000259" key="7">
    <source>
        <dbReference type="Pfam" id="PF03775"/>
    </source>
</evidence>
<comment type="caution">
    <text evidence="9">The sequence shown here is derived from an EMBL/GenBank/DDBJ whole genome shotgun (WGS) entry which is preliminary data.</text>
</comment>
<comment type="subunit">
    <text evidence="5 6">Interacts with MinD and FtsZ.</text>
</comment>
<evidence type="ECO:0000256" key="6">
    <source>
        <dbReference type="HAMAP-Rule" id="MF_00267"/>
    </source>
</evidence>
<keyword evidence="2 6" id="KW-0132">Cell division</keyword>
<dbReference type="AlphaFoldDB" id="A0A151ASA1"/>
<keyword evidence="10" id="KW-1185">Reference proteome</keyword>
<dbReference type="PATRIC" id="fig|1121305.3.peg.200"/>
<gene>
    <name evidence="6 9" type="primary">minC</name>
    <name evidence="9" type="ORF">CLCOL_02010</name>
</gene>
<organism evidence="9 10">
    <name type="scientific">Clostridium colicanis DSM 13634</name>
    <dbReference type="NCBI Taxonomy" id="1121305"/>
    <lineage>
        <taxon>Bacteria</taxon>
        <taxon>Bacillati</taxon>
        <taxon>Bacillota</taxon>
        <taxon>Clostridia</taxon>
        <taxon>Eubacteriales</taxon>
        <taxon>Clostridiaceae</taxon>
        <taxon>Clostridium</taxon>
    </lineage>
</organism>
<dbReference type="InterPro" id="IPR013033">
    <property type="entry name" value="MinC"/>
</dbReference>
<dbReference type="Gene3D" id="2.160.20.70">
    <property type="match status" value="1"/>
</dbReference>
<evidence type="ECO:0000256" key="2">
    <source>
        <dbReference type="ARBA" id="ARBA00022618"/>
    </source>
</evidence>
<keyword evidence="3 6" id="KW-0717">Septation</keyword>
<dbReference type="Pfam" id="PF22642">
    <property type="entry name" value="MinC_N_1"/>
    <property type="match status" value="1"/>
</dbReference>